<dbReference type="InterPro" id="IPR051957">
    <property type="entry name" value="CRISP-LCCL_domain"/>
</dbReference>
<feature type="transmembrane region" description="Helical" evidence="1">
    <location>
        <begin position="345"/>
        <end position="368"/>
    </location>
</feature>
<protein>
    <recommendedName>
        <fullName evidence="4">LCCL domain-containing protein</fullName>
    </recommendedName>
</protein>
<dbReference type="AlphaFoldDB" id="A0A4T0WYK6"/>
<keyword evidence="1" id="KW-1133">Transmembrane helix</keyword>
<keyword evidence="3" id="KW-1185">Reference proteome</keyword>
<sequence length="538" mass="60537">MKGVGKDYIELQELGSSTGSNESDTGSDWESDSGDRAWFNEVITSINEWLNERNSKHQRIVEWSYVVLSVCIMRLVFASLVFPNQEIQLIGCGDTDVIWKGRMDECGVLGEKCIDKFASHEKIKVRCPAFCRNGGKAWDVIRYANKTIQYEPFLIHGTSYQNEDIVYRADSFPCMAGIELGYVSELWGGSIELNLNDSWNKSEEFDADFPASFLIKPLKGGHDLFIAGIFTGIILSLGAAFLVFNEVLFYFTIFGIVYTTVVLCGDSPVEVSDLDSSLDLISIWIQRLVPLTSLVWLVRGKYKTLASRITWIIGLWITSLDNLTFEQLPIDRLVWNDIKNEKGGVVAVLGVFVLVLTCAVYQAWILYLEGKLMRYVINYSIGLIVFIIIGNLHSSGLTLRIHHWVIGLVLVWGCRETPPSSTLLHGLCLGLIINGIGRWGFASLLEPTVQVSRDHQDITVPKPNIDIDIISGNYTLNGFESCQIYVNDILFSRNCVGDGIDINDRYVRAWACIQGDHCRWSDTVVLTNLPRAEHDEMR</sequence>
<dbReference type="SUPFAM" id="SSF69848">
    <property type="entry name" value="LCCL domain"/>
    <property type="match status" value="1"/>
</dbReference>
<dbReference type="PANTHER" id="PTHR31331">
    <property type="entry name" value="LCCL DOMAIN PROTEIN (AFU_ORTHOLOGUE AFUA_5G08630)"/>
    <property type="match status" value="1"/>
</dbReference>
<dbReference type="Proteomes" id="UP000307173">
    <property type="component" value="Unassembled WGS sequence"/>
</dbReference>
<keyword evidence="1" id="KW-0812">Transmembrane</keyword>
<gene>
    <name evidence="2" type="ORF">CANINC_003442</name>
</gene>
<reference evidence="2 3" key="1">
    <citation type="journal article" date="2019" name="Front. Genet.">
        <title>Whole-Genome Sequencing of the Opportunistic Yeast Pathogen Candida inconspicua Uncovers Its Hybrid Origin.</title>
        <authorList>
            <person name="Mixao V."/>
            <person name="Hansen A.P."/>
            <person name="Saus E."/>
            <person name="Boekhout T."/>
            <person name="Lass-Florl C."/>
            <person name="Gabaldon T."/>
        </authorList>
    </citation>
    <scope>NUCLEOTIDE SEQUENCE [LARGE SCALE GENOMIC DNA]</scope>
    <source>
        <strain evidence="2 3">CBS 180</strain>
    </source>
</reference>
<feature type="transmembrane region" description="Helical" evidence="1">
    <location>
        <begin position="281"/>
        <end position="298"/>
    </location>
</feature>
<dbReference type="OrthoDB" id="441660at2759"/>
<dbReference type="PANTHER" id="PTHR31331:SF1">
    <property type="entry name" value="CYSTEINE RICH SECRETORY PROTEIN LCCL DOMAIN CONTAINING 2"/>
    <property type="match status" value="1"/>
</dbReference>
<evidence type="ECO:0000313" key="2">
    <source>
        <dbReference type="EMBL" id="TID21162.1"/>
    </source>
</evidence>
<accession>A0A4T0WYK6</accession>
<proteinExistence type="predicted"/>
<organism evidence="2 3">
    <name type="scientific">Pichia inconspicua</name>
    <dbReference type="NCBI Taxonomy" id="52247"/>
    <lineage>
        <taxon>Eukaryota</taxon>
        <taxon>Fungi</taxon>
        <taxon>Dikarya</taxon>
        <taxon>Ascomycota</taxon>
        <taxon>Saccharomycotina</taxon>
        <taxon>Pichiomycetes</taxon>
        <taxon>Pichiales</taxon>
        <taxon>Pichiaceae</taxon>
        <taxon>Pichia</taxon>
    </lineage>
</organism>
<dbReference type="EMBL" id="SELW01000553">
    <property type="protein sequence ID" value="TID21162.1"/>
    <property type="molecule type" value="Genomic_DNA"/>
</dbReference>
<keyword evidence="1" id="KW-0472">Membrane</keyword>
<evidence type="ECO:0000256" key="1">
    <source>
        <dbReference type="SAM" id="Phobius"/>
    </source>
</evidence>
<dbReference type="InterPro" id="IPR036609">
    <property type="entry name" value="LCCL_sf"/>
</dbReference>
<feature type="transmembrane region" description="Helical" evidence="1">
    <location>
        <begin position="224"/>
        <end position="244"/>
    </location>
</feature>
<feature type="transmembrane region" description="Helical" evidence="1">
    <location>
        <begin position="249"/>
        <end position="269"/>
    </location>
</feature>
<evidence type="ECO:0008006" key="4">
    <source>
        <dbReference type="Google" id="ProtNLM"/>
    </source>
</evidence>
<name>A0A4T0WYK6_9ASCO</name>
<evidence type="ECO:0000313" key="3">
    <source>
        <dbReference type="Proteomes" id="UP000307173"/>
    </source>
</evidence>
<feature type="transmembrane region" description="Helical" evidence="1">
    <location>
        <begin position="375"/>
        <end position="393"/>
    </location>
</feature>
<comment type="caution">
    <text evidence="2">The sequence shown here is derived from an EMBL/GenBank/DDBJ whole genome shotgun (WGS) entry which is preliminary data.</text>
</comment>